<evidence type="ECO:0000259" key="8">
    <source>
        <dbReference type="PROSITE" id="PS50111"/>
    </source>
</evidence>
<evidence type="ECO:0000313" key="11">
    <source>
        <dbReference type="Proteomes" id="UP000198924"/>
    </source>
</evidence>
<dbReference type="Pfam" id="PF00672">
    <property type="entry name" value="HAMP"/>
    <property type="match status" value="1"/>
</dbReference>
<dbReference type="STRING" id="45496.SAMN04488079_1144"/>
<dbReference type="PANTHER" id="PTHR32089:SF120">
    <property type="entry name" value="METHYL-ACCEPTING CHEMOTAXIS PROTEIN TLPQ"/>
    <property type="match status" value="1"/>
</dbReference>
<evidence type="ECO:0000259" key="9">
    <source>
        <dbReference type="PROSITE" id="PS50885"/>
    </source>
</evidence>
<dbReference type="CDD" id="cd06225">
    <property type="entry name" value="HAMP"/>
    <property type="match status" value="1"/>
</dbReference>
<proteinExistence type="inferred from homology"/>
<dbReference type="AlphaFoldDB" id="A0A1I4ACQ4"/>
<feature type="region of interest" description="Disordered" evidence="6">
    <location>
        <begin position="322"/>
        <end position="345"/>
    </location>
</feature>
<evidence type="ECO:0000256" key="1">
    <source>
        <dbReference type="ARBA" id="ARBA00004370"/>
    </source>
</evidence>
<sequence length="542" mass="60152">MFKKISIPKALRITFGTSIVIILALAIYPLIAIYELQNKFVSVVDRNVSLLTTISDLRYYTVTYRRFALDYGLTADANEHQKILVTIDFNNDKMADAMTHMLSLADTPQIRQKIESFQQQITQYIAMQQHYLALIDQGRIEDARQEMLGPMLAPFNAIVDLLSDLQQELQDEAIAIKEKEAEHIQLLVKQTAIVGVISVTFMLIMVLFITRKVTVPLDKLIRQMQSVEQGNLSERLVLDEFAQDELGAAAFYFDQMQQGLTTLAQEINDSVNSLEVTSNELQTRMQDTSQNLDTQRSEISQIAAATEQMNVGFDEVAERTVEASQYSEQARNEAQDSGSKIQQSIEHTESLAQALSQTADVVLKLQHDSHNITLISEVISSVTEQTNLLALNAAIEAARAGEAGRGFAVVADEVRNLAHKTQSSLEEIAEVISSLQHNATQAADMMNTSQEQMQSGLNQVREVGVSFSNILKVSDKIAGMSSQIATATEQQSTVVRSLSESIATIYMASDRIAESAQSTEQSCLVLGNESEHLSKLANRFKF</sequence>
<dbReference type="EMBL" id="FOSH01000014">
    <property type="protein sequence ID" value="SFK53877.1"/>
    <property type="molecule type" value="Genomic_DNA"/>
</dbReference>
<evidence type="ECO:0000256" key="3">
    <source>
        <dbReference type="ARBA" id="ARBA00029447"/>
    </source>
</evidence>
<evidence type="ECO:0000256" key="2">
    <source>
        <dbReference type="ARBA" id="ARBA00023224"/>
    </source>
</evidence>
<dbReference type="GO" id="GO:0006935">
    <property type="term" value="P:chemotaxis"/>
    <property type="evidence" value="ECO:0007669"/>
    <property type="project" value="InterPro"/>
</dbReference>
<evidence type="ECO:0000256" key="4">
    <source>
        <dbReference type="PROSITE-ProRule" id="PRU00284"/>
    </source>
</evidence>
<evidence type="ECO:0000256" key="7">
    <source>
        <dbReference type="SAM" id="Phobius"/>
    </source>
</evidence>
<dbReference type="GO" id="GO:0007165">
    <property type="term" value="P:signal transduction"/>
    <property type="evidence" value="ECO:0007669"/>
    <property type="project" value="UniProtKB-KW"/>
</dbReference>
<dbReference type="Gene3D" id="1.10.287.950">
    <property type="entry name" value="Methyl-accepting chemotaxis protein"/>
    <property type="match status" value="1"/>
</dbReference>
<dbReference type="PRINTS" id="PR00260">
    <property type="entry name" value="CHEMTRNSDUCR"/>
</dbReference>
<dbReference type="CDD" id="cd11386">
    <property type="entry name" value="MCP_signal"/>
    <property type="match status" value="1"/>
</dbReference>
<dbReference type="InterPro" id="IPR004089">
    <property type="entry name" value="MCPsignal_dom"/>
</dbReference>
<protein>
    <submittedName>
        <fullName evidence="10">HAMP domain-containing protein</fullName>
    </submittedName>
</protein>
<accession>A0A1I4ACQ4</accession>
<dbReference type="Pfam" id="PF12729">
    <property type="entry name" value="4HB_MCP_1"/>
    <property type="match status" value="1"/>
</dbReference>
<keyword evidence="11" id="KW-1185">Reference proteome</keyword>
<dbReference type="InterPro" id="IPR003660">
    <property type="entry name" value="HAMP_dom"/>
</dbReference>
<dbReference type="PROSITE" id="PS50111">
    <property type="entry name" value="CHEMOTAXIS_TRANSDUC_2"/>
    <property type="match status" value="1"/>
</dbReference>
<feature type="compositionally biased region" description="Polar residues" evidence="6">
    <location>
        <begin position="335"/>
        <end position="345"/>
    </location>
</feature>
<dbReference type="InterPro" id="IPR004090">
    <property type="entry name" value="Chemotax_Me-accpt_rcpt"/>
</dbReference>
<dbReference type="InterPro" id="IPR024478">
    <property type="entry name" value="HlyB_4HB_MCP"/>
</dbReference>
<feature type="coiled-coil region" evidence="5">
    <location>
        <begin position="264"/>
        <end position="298"/>
    </location>
</feature>
<dbReference type="Proteomes" id="UP000198924">
    <property type="component" value="Unassembled WGS sequence"/>
</dbReference>
<dbReference type="Pfam" id="PF00015">
    <property type="entry name" value="MCPsignal"/>
    <property type="match status" value="1"/>
</dbReference>
<comment type="subcellular location">
    <subcellularLocation>
        <location evidence="1">Membrane</location>
    </subcellularLocation>
</comment>
<feature type="transmembrane region" description="Helical" evidence="7">
    <location>
        <begin position="12"/>
        <end position="34"/>
    </location>
</feature>
<feature type="domain" description="HAMP" evidence="9">
    <location>
        <begin position="211"/>
        <end position="265"/>
    </location>
</feature>
<evidence type="ECO:0000313" key="10">
    <source>
        <dbReference type="EMBL" id="SFK53877.1"/>
    </source>
</evidence>
<keyword evidence="7" id="KW-0812">Transmembrane</keyword>
<evidence type="ECO:0000256" key="5">
    <source>
        <dbReference type="SAM" id="Coils"/>
    </source>
</evidence>
<dbReference type="PANTHER" id="PTHR32089">
    <property type="entry name" value="METHYL-ACCEPTING CHEMOTAXIS PROTEIN MCPB"/>
    <property type="match status" value="1"/>
</dbReference>
<keyword evidence="7" id="KW-1133">Transmembrane helix</keyword>
<keyword evidence="7" id="KW-0472">Membrane</keyword>
<dbReference type="SMART" id="SM00283">
    <property type="entry name" value="MA"/>
    <property type="match status" value="1"/>
</dbReference>
<evidence type="ECO:0000256" key="6">
    <source>
        <dbReference type="SAM" id="MobiDB-lite"/>
    </source>
</evidence>
<comment type="similarity">
    <text evidence="3">Belongs to the methyl-accepting chemotaxis (MCP) protein family.</text>
</comment>
<dbReference type="FunFam" id="1.10.287.950:FF:000001">
    <property type="entry name" value="Methyl-accepting chemotaxis sensory transducer"/>
    <property type="match status" value="1"/>
</dbReference>
<dbReference type="GO" id="GO:0004888">
    <property type="term" value="F:transmembrane signaling receptor activity"/>
    <property type="evidence" value="ECO:0007669"/>
    <property type="project" value="InterPro"/>
</dbReference>
<feature type="transmembrane region" description="Helical" evidence="7">
    <location>
        <begin position="192"/>
        <end position="210"/>
    </location>
</feature>
<dbReference type="SUPFAM" id="SSF58104">
    <property type="entry name" value="Methyl-accepting chemotaxis protein (MCP) signaling domain"/>
    <property type="match status" value="1"/>
</dbReference>
<keyword evidence="2 4" id="KW-0807">Transducer</keyword>
<organism evidence="10 11">
    <name type="scientific">Methylophaga sulfidovorans</name>
    <dbReference type="NCBI Taxonomy" id="45496"/>
    <lineage>
        <taxon>Bacteria</taxon>
        <taxon>Pseudomonadati</taxon>
        <taxon>Pseudomonadota</taxon>
        <taxon>Gammaproteobacteria</taxon>
        <taxon>Thiotrichales</taxon>
        <taxon>Piscirickettsiaceae</taxon>
        <taxon>Methylophaga</taxon>
    </lineage>
</organism>
<reference evidence="11" key="1">
    <citation type="submission" date="2016-10" db="EMBL/GenBank/DDBJ databases">
        <authorList>
            <person name="Varghese N."/>
            <person name="Submissions S."/>
        </authorList>
    </citation>
    <scope>NUCLEOTIDE SEQUENCE [LARGE SCALE GENOMIC DNA]</scope>
    <source>
        <strain evidence="11">DSM 11578</strain>
    </source>
</reference>
<keyword evidence="5" id="KW-0175">Coiled coil</keyword>
<feature type="domain" description="Methyl-accepting transducer" evidence="8">
    <location>
        <begin position="270"/>
        <end position="506"/>
    </location>
</feature>
<gene>
    <name evidence="10" type="ORF">SAMN04488079_1144</name>
</gene>
<dbReference type="SMART" id="SM00304">
    <property type="entry name" value="HAMP"/>
    <property type="match status" value="1"/>
</dbReference>
<dbReference type="RefSeq" id="WP_091714774.1">
    <property type="nucleotide sequence ID" value="NZ_FOSH01000014.1"/>
</dbReference>
<name>A0A1I4ACQ4_9GAMM</name>
<dbReference type="GO" id="GO:0016020">
    <property type="term" value="C:membrane"/>
    <property type="evidence" value="ECO:0007669"/>
    <property type="project" value="UniProtKB-SubCell"/>
</dbReference>
<dbReference type="PROSITE" id="PS50885">
    <property type="entry name" value="HAMP"/>
    <property type="match status" value="1"/>
</dbReference>
<dbReference type="OrthoDB" id="6107688at2"/>